<name>A0A7S3P8N5_9STRA</name>
<feature type="compositionally biased region" description="Basic and acidic residues" evidence="1">
    <location>
        <begin position="479"/>
        <end position="497"/>
    </location>
</feature>
<feature type="domain" description="Methyltransferase" evidence="2">
    <location>
        <begin position="629"/>
        <end position="807"/>
    </location>
</feature>
<evidence type="ECO:0000313" key="3">
    <source>
        <dbReference type="EMBL" id="CAE0411669.1"/>
    </source>
</evidence>
<accession>A0A7S3P8N5</accession>
<reference evidence="3" key="1">
    <citation type="submission" date="2021-01" db="EMBL/GenBank/DDBJ databases">
        <authorList>
            <person name="Corre E."/>
            <person name="Pelletier E."/>
            <person name="Niang G."/>
            <person name="Scheremetjew M."/>
            <person name="Finn R."/>
            <person name="Kale V."/>
            <person name="Holt S."/>
            <person name="Cochrane G."/>
            <person name="Meng A."/>
            <person name="Brown T."/>
            <person name="Cohen L."/>
        </authorList>
    </citation>
    <scope>NUCLEOTIDE SEQUENCE</scope>
    <source>
        <strain evidence="3">CCMP127</strain>
    </source>
</reference>
<dbReference type="InterPro" id="IPR025714">
    <property type="entry name" value="Methyltranfer_dom"/>
</dbReference>
<evidence type="ECO:0000256" key="1">
    <source>
        <dbReference type="SAM" id="MobiDB-lite"/>
    </source>
</evidence>
<dbReference type="Pfam" id="PF13383">
    <property type="entry name" value="Methyltransf_22"/>
    <property type="match status" value="1"/>
</dbReference>
<organism evidence="3">
    <name type="scientific">Amphora coffeiformis</name>
    <dbReference type="NCBI Taxonomy" id="265554"/>
    <lineage>
        <taxon>Eukaryota</taxon>
        <taxon>Sar</taxon>
        <taxon>Stramenopiles</taxon>
        <taxon>Ochrophyta</taxon>
        <taxon>Bacillariophyta</taxon>
        <taxon>Bacillariophyceae</taxon>
        <taxon>Bacillariophycidae</taxon>
        <taxon>Thalassiophysales</taxon>
        <taxon>Catenulaceae</taxon>
        <taxon>Amphora</taxon>
    </lineage>
</organism>
<dbReference type="EMBL" id="HBIM01010718">
    <property type="protein sequence ID" value="CAE0411669.1"/>
    <property type="molecule type" value="Transcribed_RNA"/>
</dbReference>
<gene>
    <name evidence="3" type="ORF">ACOF00016_LOCUS8959</name>
</gene>
<dbReference type="InterPro" id="IPR026913">
    <property type="entry name" value="METTL24"/>
</dbReference>
<feature type="region of interest" description="Disordered" evidence="1">
    <location>
        <begin position="450"/>
        <end position="497"/>
    </location>
</feature>
<protein>
    <recommendedName>
        <fullName evidence="2">Methyltransferase domain-containing protein</fullName>
    </recommendedName>
</protein>
<sequence length="823" mass="93760">MDLSFRVDRKRLLLSAAILFCCRNVRFGVLQTRSFTGQRRQSSTSETSLSRKKYGDDHEQRLDVLEETVCIYSSEEILQINRTIPVQLKDAACRVLVENNPDFHYELVESTILKYPLPWWNLTECDFSKTNRVIFNVALAKEGWSSGELEDYKDYYRTYLQGTIRNRLVDNVAAIIGELVPWNPYDRDFAARIGVSCGQKPPKNYINADLQRNFCLMHVSCTDETCDENTAPRSCWLNPMHKSCFFMADVFPMFPESLCQDDGSRVRLCVVGGGKRHDILASALAANTSKYEDKVVVQVLHRSGQVPATYNNSHVERFVEVSHSKSYVEYQRKMSKCHILLPLLDPQNKRSGYFRWEEKVRKVSGSLSQTVGYAFPVVMHAELHYSYKDVLKGPVTTYSDDKQGFVNALDTMIDRVRESLPEEIKKACADPTVVRGKKCIDTRALWAESSGKSATGALPPKQEQPTREKNVTLAPATNLRDHPKPVPSKQEKPEGEKVVSAATQIIRQESKPAGWWLSDDTLLRGQEERQLYWENSRKQHAGEKGKRIRSEFEQKLRSIANSPSNVALQAKANLILKQALATFAQKDYNSTDTKTDPVYDEIIVAVELGKEYSGRAKSLIGESMFRQLDGTCVVYGAGIAYHAAFEINVATKFGCAVHQFDCTMLDRDQLEPFLEKQKDIPSLSFHPWCVGENLVNDVNKLSSKDAGALVRLDEIMDRLGHEEVDVLKFDIEGFEWKLFDSILKSRKLPRQMSFELHTRHASRAYVSPPLVADKGKEAVVELFDRLYSLGYRVVAKELNWDQRCAEFVVYRFYDEMVGLPKES</sequence>
<dbReference type="PANTHER" id="PTHR32026:SF10">
    <property type="entry name" value="METHYLTRANSFERASE-LIKE PROTEIN 24-RELATED"/>
    <property type="match status" value="1"/>
</dbReference>
<evidence type="ECO:0000259" key="2">
    <source>
        <dbReference type="Pfam" id="PF13383"/>
    </source>
</evidence>
<proteinExistence type="predicted"/>
<dbReference type="AlphaFoldDB" id="A0A7S3P8N5"/>
<dbReference type="PANTHER" id="PTHR32026">
    <property type="entry name" value="METHYLTRANSFERASE-LIKE PROTEIN 24"/>
    <property type="match status" value="1"/>
</dbReference>